<dbReference type="OrthoDB" id="996621at2"/>
<proteinExistence type="predicted"/>
<name>A0A345UFR1_9BACT</name>
<dbReference type="InterPro" id="IPR011051">
    <property type="entry name" value="RmlC_Cupin_sf"/>
</dbReference>
<keyword evidence="3" id="KW-1185">Reference proteome</keyword>
<accession>A0A345UFR1</accession>
<dbReference type="EMBL" id="CP027806">
    <property type="protein sequence ID" value="AXI99312.1"/>
    <property type="molecule type" value="Genomic_DNA"/>
</dbReference>
<dbReference type="SUPFAM" id="SSF51182">
    <property type="entry name" value="RmlC-like cupins"/>
    <property type="match status" value="1"/>
</dbReference>
<feature type="domain" description="Cupin type-2" evidence="1">
    <location>
        <begin position="71"/>
        <end position="148"/>
    </location>
</feature>
<dbReference type="KEGG" id="cprv:CYPRO_0024"/>
<dbReference type="RefSeq" id="WP_114982557.1">
    <property type="nucleotide sequence ID" value="NZ_CP027806.1"/>
</dbReference>
<evidence type="ECO:0000259" key="1">
    <source>
        <dbReference type="Pfam" id="PF07883"/>
    </source>
</evidence>
<dbReference type="AlphaFoldDB" id="A0A345UFR1"/>
<evidence type="ECO:0000313" key="3">
    <source>
        <dbReference type="Proteomes" id="UP000254808"/>
    </source>
</evidence>
<dbReference type="InterPro" id="IPR013096">
    <property type="entry name" value="Cupin_2"/>
</dbReference>
<protein>
    <submittedName>
        <fullName evidence="2">Cupin domain-containing protein</fullName>
    </submittedName>
</protein>
<dbReference type="InterPro" id="IPR014710">
    <property type="entry name" value="RmlC-like_jellyroll"/>
</dbReference>
<dbReference type="Gene3D" id="2.60.120.10">
    <property type="entry name" value="Jelly Rolls"/>
    <property type="match status" value="1"/>
</dbReference>
<sequence>MAEKPTADERDYILNLVSKHLNLSVMSYGQDFRSVVRIDKRPGMYGGRGVVYLLQMFDRRELVNNRIGCYMVLPQKGDESGLHQHGSRKEEELYVVMHGEGVYRDRAGEDGPVREKHITKGEITAVKHDGWHGVENTSETEPLILFVITTNEPN</sequence>
<organism evidence="2 3">
    <name type="scientific">Cyclonatronum proteinivorum</name>
    <dbReference type="NCBI Taxonomy" id="1457365"/>
    <lineage>
        <taxon>Bacteria</taxon>
        <taxon>Pseudomonadati</taxon>
        <taxon>Balneolota</taxon>
        <taxon>Balneolia</taxon>
        <taxon>Balneolales</taxon>
        <taxon>Cyclonatronaceae</taxon>
        <taxon>Cyclonatronum</taxon>
    </lineage>
</organism>
<reference evidence="2 3" key="1">
    <citation type="submission" date="2018-03" db="EMBL/GenBank/DDBJ databases">
        <title>Phenotypic and genomic properties of Cyclonatronum proteinivorum gen. nov., sp. nov., a haloalkaliphilic bacteroidete from soda lakes possessing Na+-translocating rhodopsin.</title>
        <authorList>
            <person name="Toshchakov S.V."/>
            <person name="Korzhenkov A."/>
            <person name="Samarov N.I."/>
            <person name="Kublanov I.V."/>
            <person name="Muntyan M.S."/>
            <person name="Sorokin D.Y."/>
        </authorList>
    </citation>
    <scope>NUCLEOTIDE SEQUENCE [LARGE SCALE GENOMIC DNA]</scope>
    <source>
        <strain evidence="2 3">Omega</strain>
    </source>
</reference>
<evidence type="ECO:0000313" key="2">
    <source>
        <dbReference type="EMBL" id="AXI99312.1"/>
    </source>
</evidence>
<dbReference type="Pfam" id="PF07883">
    <property type="entry name" value="Cupin_2"/>
    <property type="match status" value="1"/>
</dbReference>
<gene>
    <name evidence="2" type="ORF">CYPRO_0024</name>
</gene>
<dbReference type="Proteomes" id="UP000254808">
    <property type="component" value="Chromosome"/>
</dbReference>